<evidence type="ECO:0000313" key="3">
    <source>
        <dbReference type="Proteomes" id="UP000515211"/>
    </source>
</evidence>
<gene>
    <name evidence="4" type="primary">LOC110280886</name>
</gene>
<reference evidence="4" key="2">
    <citation type="submission" date="2025-08" db="UniProtKB">
        <authorList>
            <consortium name="RefSeq"/>
        </authorList>
    </citation>
    <scope>IDENTIFICATION</scope>
    <source>
        <tissue evidence="4">Whole plant</tissue>
    </source>
</reference>
<dbReference type="NCBIfam" id="TIGR00756">
    <property type="entry name" value="PPR"/>
    <property type="match status" value="1"/>
</dbReference>
<dbReference type="GO" id="GO:0003723">
    <property type="term" value="F:RNA binding"/>
    <property type="evidence" value="ECO:0007669"/>
    <property type="project" value="InterPro"/>
</dbReference>
<evidence type="ECO:0000313" key="4">
    <source>
        <dbReference type="RefSeq" id="XP_052117545.1"/>
    </source>
</evidence>
<dbReference type="Proteomes" id="UP000515211">
    <property type="component" value="Chromosome 5"/>
</dbReference>
<dbReference type="PROSITE" id="PS51375">
    <property type="entry name" value="PPR"/>
    <property type="match status" value="1"/>
</dbReference>
<dbReference type="InterPro" id="IPR046960">
    <property type="entry name" value="PPR_At4g14850-like_plant"/>
</dbReference>
<name>A0A9C6WTW3_ARADU</name>
<dbReference type="KEGG" id="adu:110280886"/>
<evidence type="ECO:0000256" key="2">
    <source>
        <dbReference type="PROSITE-ProRule" id="PRU00708"/>
    </source>
</evidence>
<keyword evidence="1" id="KW-0677">Repeat</keyword>
<proteinExistence type="predicted"/>
<dbReference type="PANTHER" id="PTHR47926">
    <property type="entry name" value="PENTATRICOPEPTIDE REPEAT-CONTAINING PROTEIN"/>
    <property type="match status" value="1"/>
</dbReference>
<dbReference type="RefSeq" id="XP_052117545.1">
    <property type="nucleotide sequence ID" value="XM_052261585.1"/>
</dbReference>
<dbReference type="InterPro" id="IPR011990">
    <property type="entry name" value="TPR-like_helical_dom_sf"/>
</dbReference>
<dbReference type="AlphaFoldDB" id="A0A9C6WTW3"/>
<dbReference type="Gene3D" id="1.25.40.10">
    <property type="entry name" value="Tetratricopeptide repeat domain"/>
    <property type="match status" value="2"/>
</dbReference>
<dbReference type="GeneID" id="110280886"/>
<organism evidence="3 4">
    <name type="scientific">Arachis duranensis</name>
    <name type="common">Wild peanut</name>
    <dbReference type="NCBI Taxonomy" id="130453"/>
    <lineage>
        <taxon>Eukaryota</taxon>
        <taxon>Viridiplantae</taxon>
        <taxon>Streptophyta</taxon>
        <taxon>Embryophyta</taxon>
        <taxon>Tracheophyta</taxon>
        <taxon>Spermatophyta</taxon>
        <taxon>Magnoliopsida</taxon>
        <taxon>eudicotyledons</taxon>
        <taxon>Gunneridae</taxon>
        <taxon>Pentapetalae</taxon>
        <taxon>rosids</taxon>
        <taxon>fabids</taxon>
        <taxon>Fabales</taxon>
        <taxon>Fabaceae</taxon>
        <taxon>Papilionoideae</taxon>
        <taxon>50 kb inversion clade</taxon>
        <taxon>dalbergioids sensu lato</taxon>
        <taxon>Dalbergieae</taxon>
        <taxon>Pterocarpus clade</taxon>
        <taxon>Arachis</taxon>
    </lineage>
</organism>
<dbReference type="PANTHER" id="PTHR47926:SF516">
    <property type="entry name" value="SMK1"/>
    <property type="match status" value="1"/>
</dbReference>
<reference evidence="3" key="1">
    <citation type="journal article" date="2016" name="Nat. Genet.">
        <title>The genome sequences of Arachis duranensis and Arachis ipaensis, the diploid ancestors of cultivated peanut.</title>
        <authorList>
            <person name="Bertioli D.J."/>
            <person name="Cannon S.B."/>
            <person name="Froenicke L."/>
            <person name="Huang G."/>
            <person name="Farmer A.D."/>
            <person name="Cannon E.K."/>
            <person name="Liu X."/>
            <person name="Gao D."/>
            <person name="Clevenger J."/>
            <person name="Dash S."/>
            <person name="Ren L."/>
            <person name="Moretzsohn M.C."/>
            <person name="Shirasawa K."/>
            <person name="Huang W."/>
            <person name="Vidigal B."/>
            <person name="Abernathy B."/>
            <person name="Chu Y."/>
            <person name="Niederhuth C.E."/>
            <person name="Umale P."/>
            <person name="Araujo A.C."/>
            <person name="Kozik A."/>
            <person name="Kim K.D."/>
            <person name="Burow M.D."/>
            <person name="Varshney R.K."/>
            <person name="Wang X."/>
            <person name="Zhang X."/>
            <person name="Barkley N."/>
            <person name="Guimaraes P.M."/>
            <person name="Isobe S."/>
            <person name="Guo B."/>
            <person name="Liao B."/>
            <person name="Stalker H.T."/>
            <person name="Schmitz R.J."/>
            <person name="Scheffler B.E."/>
            <person name="Leal-Bertioli S.C."/>
            <person name="Xun X."/>
            <person name="Jackson S.A."/>
            <person name="Michelmore R."/>
            <person name="Ozias-Akins P."/>
        </authorList>
    </citation>
    <scope>NUCLEOTIDE SEQUENCE [LARGE SCALE GENOMIC DNA]</scope>
    <source>
        <strain evidence="3">cv. V14167</strain>
    </source>
</reference>
<dbReference type="GO" id="GO:0009451">
    <property type="term" value="P:RNA modification"/>
    <property type="evidence" value="ECO:0007669"/>
    <property type="project" value="InterPro"/>
</dbReference>
<dbReference type="InterPro" id="IPR002885">
    <property type="entry name" value="PPR_rpt"/>
</dbReference>
<protein>
    <submittedName>
        <fullName evidence="4">Pentatricopeptide repeat-containing protein At3g57430, chloroplastic-like</fullName>
    </submittedName>
</protein>
<evidence type="ECO:0000256" key="1">
    <source>
        <dbReference type="ARBA" id="ARBA00022737"/>
    </source>
</evidence>
<feature type="repeat" description="PPR" evidence="2">
    <location>
        <begin position="46"/>
        <end position="80"/>
    </location>
</feature>
<keyword evidence="3" id="KW-1185">Reference proteome</keyword>
<accession>A0A9C6WTW3</accession>
<sequence length="196" mass="21559">MLLANGGKMDSVSIPSVLIACGREGDLMKGKEVHGYVCKNSEFDVDAPVGNALIDMYGKCGCLNDSEKVFRTMPHMNVVTWTTMISCYGMHGNGEEVRKHSCSSPGYLVEALELLKSMKSLGTGNIWGAFLAGCVMHKDVKIAKITAHHLFQLEPNNTSHYIALCGIYQSHGMLDRIATVRERMRDLDLVKTRSCS</sequence>
<dbReference type="Pfam" id="PF01535">
    <property type="entry name" value="PPR"/>
    <property type="match status" value="3"/>
</dbReference>